<reference evidence="4" key="1">
    <citation type="submission" date="2022-11" db="UniProtKB">
        <authorList>
            <consortium name="WormBaseParasite"/>
        </authorList>
    </citation>
    <scope>IDENTIFICATION</scope>
</reference>
<keyword evidence="3" id="KW-1185">Reference proteome</keyword>
<evidence type="ECO:0000313" key="3">
    <source>
        <dbReference type="Proteomes" id="UP000887574"/>
    </source>
</evidence>
<feature type="transmembrane region" description="Helical" evidence="2">
    <location>
        <begin position="55"/>
        <end position="72"/>
    </location>
</feature>
<feature type="region of interest" description="Disordered" evidence="1">
    <location>
        <begin position="202"/>
        <end position="222"/>
    </location>
</feature>
<dbReference type="WBParaSite" id="jg5155">
    <property type="protein sequence ID" value="jg5155"/>
    <property type="gene ID" value="jg5155"/>
</dbReference>
<evidence type="ECO:0000313" key="4">
    <source>
        <dbReference type="WBParaSite" id="jg5155"/>
    </source>
</evidence>
<feature type="transmembrane region" description="Helical" evidence="2">
    <location>
        <begin position="157"/>
        <end position="182"/>
    </location>
</feature>
<evidence type="ECO:0000256" key="2">
    <source>
        <dbReference type="SAM" id="Phobius"/>
    </source>
</evidence>
<dbReference type="AlphaFoldDB" id="A0A915EDD3"/>
<feature type="transmembrane region" description="Helical" evidence="2">
    <location>
        <begin position="78"/>
        <end position="97"/>
    </location>
</feature>
<keyword evidence="2" id="KW-0472">Membrane</keyword>
<keyword evidence="2" id="KW-0812">Transmembrane</keyword>
<feature type="transmembrane region" description="Helical" evidence="2">
    <location>
        <begin position="109"/>
        <end position="132"/>
    </location>
</feature>
<organism evidence="3 4">
    <name type="scientific">Ditylenchus dipsaci</name>
    <dbReference type="NCBI Taxonomy" id="166011"/>
    <lineage>
        <taxon>Eukaryota</taxon>
        <taxon>Metazoa</taxon>
        <taxon>Ecdysozoa</taxon>
        <taxon>Nematoda</taxon>
        <taxon>Chromadorea</taxon>
        <taxon>Rhabditida</taxon>
        <taxon>Tylenchina</taxon>
        <taxon>Tylenchomorpha</taxon>
        <taxon>Sphaerularioidea</taxon>
        <taxon>Anguinidae</taxon>
        <taxon>Anguininae</taxon>
        <taxon>Ditylenchus</taxon>
    </lineage>
</organism>
<accession>A0A915EDD3</accession>
<proteinExistence type="predicted"/>
<sequence length="222" mass="25048">MQCDVKLGHRESGAGDERAPFDLESMLLLQHPILPPNPHFFCCFNKLHITAAAKALSLIYAIFYGFLCFLSYKSDHSVAFLVSVLVAASVGISTLYATFKWSKLCLIPFFLLQAMLILYVVVCIFLLFFAIISPSSSFVYQELDAPLNGFLNLSTTVWIFGLMAGFMLLTLFFLYSSLLFWFDYQFIAEVDRFLKSIQKSSSNASKDDQNGGNGRDYINQQI</sequence>
<name>A0A915EDD3_9BILA</name>
<keyword evidence="2" id="KW-1133">Transmembrane helix</keyword>
<dbReference type="Proteomes" id="UP000887574">
    <property type="component" value="Unplaced"/>
</dbReference>
<protein>
    <submittedName>
        <fullName evidence="4">Uncharacterized protein</fullName>
    </submittedName>
</protein>
<evidence type="ECO:0000256" key="1">
    <source>
        <dbReference type="SAM" id="MobiDB-lite"/>
    </source>
</evidence>